<dbReference type="InterPro" id="IPR042070">
    <property type="entry name" value="PucR_C-HTH_sf"/>
</dbReference>
<dbReference type="EMBL" id="ACFY01000003">
    <property type="protein sequence ID" value="EEG96065.1"/>
    <property type="molecule type" value="Genomic_DNA"/>
</dbReference>
<sequence>MERMISNHKIQTALDEIKEISKIDLALYSEKGKQVAATFEPEGDMEEAVTSFATSMAESQMLSGCHFFKVMVEGEVEYILLTKSSAEDAYMVGRLAVCQIRNLAAAYMEQFDRNNFMQNILLGNMLVVDMYNKAQKLHIEQAERVVFVIEIDGKKDATAMETVKNLFVTKTRDYVTEVDEQSIVLIKDTRDMKEDEELQTLARMIVDNMHTEAMVKVRVGYGNHVHNLQDIAKSYQEAKMALEVGRIFYAERETIAYSLLGIGRLIYQLPMSLCEMFIHEVFGDEVPDIFNEEINTTIQKFFENNLNISETARQLYVHRNTLVYRLERLEKAIGLDIRKFDDAMTFKIAMMVIAHMNQQKVEE</sequence>
<accession>C0FMZ4</accession>
<reference evidence="4 5" key="2">
    <citation type="submission" date="2009-03" db="EMBL/GenBank/DDBJ databases">
        <title>Draft genome sequence of Roseburia inulinivorans (DSM 16841).</title>
        <authorList>
            <person name="Sudarsanam P."/>
            <person name="Ley R."/>
            <person name="Guruge J."/>
            <person name="Turnbaugh P.J."/>
            <person name="Mahowald M."/>
            <person name="Liep D."/>
            <person name="Gordon J."/>
        </authorList>
    </citation>
    <scope>NUCLEOTIDE SEQUENCE [LARGE SCALE GENOMIC DNA]</scope>
    <source>
        <strain evidence="4 5">DSM 16841</strain>
    </source>
</reference>
<organism evidence="4 5">
    <name type="scientific">Roseburia inulinivorans DSM 16841</name>
    <dbReference type="NCBI Taxonomy" id="622312"/>
    <lineage>
        <taxon>Bacteria</taxon>
        <taxon>Bacillati</taxon>
        <taxon>Bacillota</taxon>
        <taxon>Clostridia</taxon>
        <taxon>Lachnospirales</taxon>
        <taxon>Lachnospiraceae</taxon>
        <taxon>Roseburia</taxon>
    </lineage>
</organism>
<dbReference type="AlphaFoldDB" id="C0FMZ4"/>
<comment type="similarity">
    <text evidence="1">Belongs to the CdaR family.</text>
</comment>
<feature type="domain" description="PucR C-terminal helix-turn-helix" evidence="2">
    <location>
        <begin position="297"/>
        <end position="351"/>
    </location>
</feature>
<evidence type="ECO:0000259" key="2">
    <source>
        <dbReference type="Pfam" id="PF13556"/>
    </source>
</evidence>
<dbReference type="PANTHER" id="PTHR33744:SF15">
    <property type="entry name" value="CARBOHYDRATE DIACID REGULATOR"/>
    <property type="match status" value="1"/>
</dbReference>
<gene>
    <name evidence="4" type="ORF">ROSEINA2194_00088</name>
</gene>
<dbReference type="InterPro" id="IPR041522">
    <property type="entry name" value="CdaR_GGDEF"/>
</dbReference>
<dbReference type="Gene3D" id="1.10.10.2840">
    <property type="entry name" value="PucR C-terminal helix-turn-helix domain"/>
    <property type="match status" value="1"/>
</dbReference>
<protein>
    <recommendedName>
        <fullName evidence="6">Transcriptional regulator, Fis family</fullName>
    </recommendedName>
</protein>
<reference evidence="4 5" key="1">
    <citation type="submission" date="2009-02" db="EMBL/GenBank/DDBJ databases">
        <authorList>
            <person name="Fulton L."/>
            <person name="Clifton S."/>
            <person name="Fulton B."/>
            <person name="Xu J."/>
            <person name="Minx P."/>
            <person name="Pepin K.H."/>
            <person name="Johnson M."/>
            <person name="Bhonagiri V."/>
            <person name="Nash W.E."/>
            <person name="Mardis E.R."/>
            <person name="Wilson R.K."/>
        </authorList>
    </citation>
    <scope>NUCLEOTIDE SEQUENCE [LARGE SCALE GENOMIC DNA]</scope>
    <source>
        <strain evidence="4 5">DSM 16841</strain>
    </source>
</reference>
<evidence type="ECO:0000256" key="1">
    <source>
        <dbReference type="ARBA" id="ARBA00006754"/>
    </source>
</evidence>
<dbReference type="PANTHER" id="PTHR33744">
    <property type="entry name" value="CARBOHYDRATE DIACID REGULATOR"/>
    <property type="match status" value="1"/>
</dbReference>
<evidence type="ECO:0000313" key="5">
    <source>
        <dbReference type="Proteomes" id="UP000003561"/>
    </source>
</evidence>
<dbReference type="Proteomes" id="UP000003561">
    <property type="component" value="Unassembled WGS sequence"/>
</dbReference>
<proteinExistence type="inferred from homology"/>
<evidence type="ECO:0000313" key="4">
    <source>
        <dbReference type="EMBL" id="EEG96065.1"/>
    </source>
</evidence>
<dbReference type="eggNOG" id="COG3835">
    <property type="taxonomic scope" value="Bacteria"/>
</dbReference>
<dbReference type="InterPro" id="IPR051448">
    <property type="entry name" value="CdaR-like_regulators"/>
</dbReference>
<name>C0FMZ4_9FIRM</name>
<feature type="domain" description="CdaR GGDEF-like" evidence="3">
    <location>
        <begin position="142"/>
        <end position="244"/>
    </location>
</feature>
<dbReference type="Pfam" id="PF13556">
    <property type="entry name" value="HTH_30"/>
    <property type="match status" value="1"/>
</dbReference>
<dbReference type="InterPro" id="IPR009057">
    <property type="entry name" value="Homeodomain-like_sf"/>
</dbReference>
<comment type="caution">
    <text evidence="4">The sequence shown here is derived from an EMBL/GenBank/DDBJ whole genome shotgun (WGS) entry which is preliminary data.</text>
</comment>
<dbReference type="Pfam" id="PF17853">
    <property type="entry name" value="GGDEF_2"/>
    <property type="match status" value="1"/>
</dbReference>
<dbReference type="InterPro" id="IPR025736">
    <property type="entry name" value="PucR_C-HTH_dom"/>
</dbReference>
<dbReference type="SUPFAM" id="SSF46689">
    <property type="entry name" value="Homeodomain-like"/>
    <property type="match status" value="1"/>
</dbReference>
<evidence type="ECO:0008006" key="6">
    <source>
        <dbReference type="Google" id="ProtNLM"/>
    </source>
</evidence>
<evidence type="ECO:0000259" key="3">
    <source>
        <dbReference type="Pfam" id="PF17853"/>
    </source>
</evidence>